<evidence type="ECO:0000256" key="1">
    <source>
        <dbReference type="SAM" id="MobiDB-lite"/>
    </source>
</evidence>
<dbReference type="AlphaFoldDB" id="G2X677"/>
<dbReference type="KEGG" id="vda:VDAG_05659"/>
<feature type="compositionally biased region" description="Polar residues" evidence="1">
    <location>
        <begin position="81"/>
        <end position="97"/>
    </location>
</feature>
<dbReference type="InParanoid" id="G2X677"/>
<protein>
    <submittedName>
        <fullName evidence="2">Uncharacterized protein</fullName>
    </submittedName>
</protein>
<feature type="region of interest" description="Disordered" evidence="1">
    <location>
        <begin position="79"/>
        <end position="103"/>
    </location>
</feature>
<sequence>MAQATRFKIGERNHFTSWKCARHQSKGQKGPDLGVQCVGVWLGRSQLALALHLLPCRHHYMVHLLQALSVEQPAREAARRNATQIRRPSFPISSPTANERLCI</sequence>
<dbReference type="HOGENOM" id="CLU_2265779_0_0_1"/>
<evidence type="ECO:0000313" key="3">
    <source>
        <dbReference type="Proteomes" id="UP000001611"/>
    </source>
</evidence>
<evidence type="ECO:0000313" key="2">
    <source>
        <dbReference type="EMBL" id="EGY14495.1"/>
    </source>
</evidence>
<proteinExistence type="predicted"/>
<reference evidence="2 3" key="1">
    <citation type="submission" date="2008-03" db="EMBL/GenBank/DDBJ databases">
        <title>The Genome Sequence of Verticillium dahliae VdLs.17.</title>
        <authorList>
            <consortium name="The Broad Institute Genome Sequencing Platform"/>
            <person name="Ma L.-J.J."/>
            <person name="Klosterman S.J."/>
            <person name="Subbarao K."/>
            <person name="Dobinson K."/>
            <person name="Veronese P."/>
            <person name="Kang S."/>
            <person name="Gold S.E."/>
            <person name="Young S."/>
            <person name="Jaffe D."/>
            <person name="Gnerre S."/>
            <person name="Berlin A."/>
            <person name="Heiman D."/>
            <person name="Hepburn T."/>
            <person name="Sykes S."/>
            <person name="Alvarado L."/>
            <person name="Kodira C.D."/>
            <person name="Lander E."/>
            <person name="Galagan J."/>
            <person name="Nusbaum C."/>
            <person name="Birren B."/>
        </authorList>
    </citation>
    <scope>NUCLEOTIDE SEQUENCE [LARGE SCALE GENOMIC DNA]</scope>
    <source>
        <strain evidence="3">VdLs.17 / ATCC MYA-4575 / FGSC 10137</strain>
    </source>
</reference>
<gene>
    <name evidence="2" type="ORF">VDAG_05659</name>
</gene>
<dbReference type="Proteomes" id="UP000001611">
    <property type="component" value="Chromosome 4"/>
</dbReference>
<dbReference type="RefSeq" id="XP_009653351.1">
    <property type="nucleotide sequence ID" value="XM_009655056.1"/>
</dbReference>
<keyword evidence="3" id="KW-1185">Reference proteome</keyword>
<organism evidence="2 3">
    <name type="scientific">Verticillium dahliae (strain VdLs.17 / ATCC MYA-4575 / FGSC 10137)</name>
    <name type="common">Verticillium wilt</name>
    <dbReference type="NCBI Taxonomy" id="498257"/>
    <lineage>
        <taxon>Eukaryota</taxon>
        <taxon>Fungi</taxon>
        <taxon>Dikarya</taxon>
        <taxon>Ascomycota</taxon>
        <taxon>Pezizomycotina</taxon>
        <taxon>Sordariomycetes</taxon>
        <taxon>Hypocreomycetidae</taxon>
        <taxon>Glomerellales</taxon>
        <taxon>Plectosphaerellaceae</taxon>
        <taxon>Verticillium</taxon>
    </lineage>
</organism>
<dbReference type="EMBL" id="DS572705">
    <property type="protein sequence ID" value="EGY14495.1"/>
    <property type="molecule type" value="Genomic_DNA"/>
</dbReference>
<name>G2X677_VERDV</name>
<dbReference type="GeneID" id="20707122"/>
<accession>G2X677</accession>